<organism evidence="1 2">
    <name type="scientific">Rhizobium hidalgonense</name>
    <dbReference type="NCBI Taxonomy" id="1538159"/>
    <lineage>
        <taxon>Bacteria</taxon>
        <taxon>Pseudomonadati</taxon>
        <taxon>Pseudomonadota</taxon>
        <taxon>Alphaproteobacteria</taxon>
        <taxon>Hyphomicrobiales</taxon>
        <taxon>Rhizobiaceae</taxon>
        <taxon>Rhizobium/Agrobacterium group</taxon>
        <taxon>Rhizobium</taxon>
    </lineage>
</organism>
<dbReference type="Proteomes" id="UP001268610">
    <property type="component" value="Unassembled WGS sequence"/>
</dbReference>
<reference evidence="1" key="1">
    <citation type="submission" date="2023-04" db="EMBL/GenBank/DDBJ databases">
        <title>Genomic characterization of faba bean (Vicia faba) microsymbionts in Mexican soils.</title>
        <authorList>
            <person name="Rivera Orduna F.N."/>
            <person name="Guevara-Luna J."/>
            <person name="Yan J."/>
            <person name="Arroyo-Herrera I."/>
            <person name="Li Y."/>
            <person name="Vasquez-Murrieta M.S."/>
            <person name="Wang E.T."/>
        </authorList>
    </citation>
    <scope>NUCLEOTIDE SEQUENCE</scope>
    <source>
        <strain evidence="1">CH26</strain>
    </source>
</reference>
<dbReference type="RefSeq" id="WP_310866788.1">
    <property type="nucleotide sequence ID" value="NZ_JAVLSF010001238.1"/>
</dbReference>
<dbReference type="SUPFAM" id="SSF55961">
    <property type="entry name" value="Bet v1-like"/>
    <property type="match status" value="1"/>
</dbReference>
<sequence>KSVEKSIVINAPVSTVWQQINHIEAIKPSEFKPSLLYAIGVPYPISGITNVTNGQPIRHSHWQKDIHFDGMIQESIPNQYLSWKYRFDANSIPKGALDDHVQLGGKYFDFQDT</sequence>
<evidence type="ECO:0000313" key="2">
    <source>
        <dbReference type="Proteomes" id="UP001268610"/>
    </source>
</evidence>
<dbReference type="EMBL" id="JAVLSF010001238">
    <property type="protein sequence ID" value="MDR9778810.1"/>
    <property type="molecule type" value="Genomic_DNA"/>
</dbReference>
<accession>A0AAJ2H3T3</accession>
<feature type="non-terminal residue" evidence="1">
    <location>
        <position position="1"/>
    </location>
</feature>
<gene>
    <name evidence="1" type="ORF">RJJ65_40400</name>
</gene>
<proteinExistence type="predicted"/>
<feature type="non-terminal residue" evidence="1">
    <location>
        <position position="113"/>
    </location>
</feature>
<comment type="caution">
    <text evidence="1">The sequence shown here is derived from an EMBL/GenBank/DDBJ whole genome shotgun (WGS) entry which is preliminary data.</text>
</comment>
<protein>
    <submittedName>
        <fullName evidence="1">Uncharacterized protein</fullName>
    </submittedName>
</protein>
<evidence type="ECO:0000313" key="1">
    <source>
        <dbReference type="EMBL" id="MDR9778810.1"/>
    </source>
</evidence>
<dbReference type="AlphaFoldDB" id="A0AAJ2H3T3"/>
<name>A0AAJ2H3T3_9HYPH</name>